<dbReference type="GO" id="GO:0005886">
    <property type="term" value="C:plasma membrane"/>
    <property type="evidence" value="ECO:0007669"/>
    <property type="project" value="UniProtKB-SubCell"/>
</dbReference>
<dbReference type="PANTHER" id="PTHR30606">
    <property type="entry name" value="LIPID A BIOSYNTHESIS LAUROYL ACYLTRANSFERASE"/>
    <property type="match status" value="1"/>
</dbReference>
<evidence type="ECO:0000256" key="6">
    <source>
        <dbReference type="ARBA" id="ARBA00023315"/>
    </source>
</evidence>
<keyword evidence="5 7" id="KW-0472">Membrane</keyword>
<keyword evidence="9" id="KW-1185">Reference proteome</keyword>
<sequence length="311" mass="37092">MKLLHLFLEGFIVMIGIFLAKIPHGLFFRIIKAVAFLLRRFDKRRYFNAKANLDFVFRDSYTTEQKNKIIERCYQNFVFVILESIRVPYLNKKKYLSRFEFHDKENLFDLLREDKSVVLVSAHYGYWESLGTAIPLQMQQELENYKNYKMFSLGRLTNFDFINKMIIKRRETFGVRLIDKKGAFKQLLKIYSTDIVGTGILVDQNISLSEGVEISFFNKKATQTSITAILSRRFDAYLVPILIDFNEDYSKYTLCIYPAIKTPHTSDMQQDILETTQLQAKIIEDKIRENPSSWFWFHKRWKTFYPELYQR</sequence>
<accession>A0A3D8J8X7</accession>
<keyword evidence="2" id="KW-1003">Cell membrane</keyword>
<dbReference type="Pfam" id="PF03279">
    <property type="entry name" value="Lip_A_acyltrans"/>
    <property type="match status" value="1"/>
</dbReference>
<evidence type="ECO:0000256" key="1">
    <source>
        <dbReference type="ARBA" id="ARBA00004533"/>
    </source>
</evidence>
<evidence type="ECO:0000256" key="5">
    <source>
        <dbReference type="ARBA" id="ARBA00023136"/>
    </source>
</evidence>
<name>A0A3D8J8X7_9HELI</name>
<evidence type="ECO:0000256" key="4">
    <source>
        <dbReference type="ARBA" id="ARBA00022679"/>
    </source>
</evidence>
<dbReference type="GO" id="GO:0016746">
    <property type="term" value="F:acyltransferase activity"/>
    <property type="evidence" value="ECO:0007669"/>
    <property type="project" value="UniProtKB-KW"/>
</dbReference>
<organism evidence="8 9">
    <name type="scientific">Helicobacter anseris</name>
    <dbReference type="NCBI Taxonomy" id="375926"/>
    <lineage>
        <taxon>Bacteria</taxon>
        <taxon>Pseudomonadati</taxon>
        <taxon>Campylobacterota</taxon>
        <taxon>Epsilonproteobacteria</taxon>
        <taxon>Campylobacterales</taxon>
        <taxon>Helicobacteraceae</taxon>
        <taxon>Helicobacter</taxon>
    </lineage>
</organism>
<dbReference type="OrthoDB" id="9803456at2"/>
<keyword evidence="7" id="KW-1133">Transmembrane helix</keyword>
<dbReference type="EMBL" id="NXLX01000009">
    <property type="protein sequence ID" value="RDU73556.1"/>
    <property type="molecule type" value="Genomic_DNA"/>
</dbReference>
<keyword evidence="3" id="KW-0997">Cell inner membrane</keyword>
<dbReference type="NCBIfam" id="NF006270">
    <property type="entry name" value="PRK08419.1"/>
    <property type="match status" value="1"/>
</dbReference>
<keyword evidence="4 8" id="KW-0808">Transferase</keyword>
<keyword evidence="6 8" id="KW-0012">Acyltransferase</keyword>
<evidence type="ECO:0000256" key="2">
    <source>
        <dbReference type="ARBA" id="ARBA00022475"/>
    </source>
</evidence>
<protein>
    <submittedName>
        <fullName evidence="8">Lipid A biosynthesis lauroyl acyltransferase</fullName>
    </submittedName>
</protein>
<evidence type="ECO:0000256" key="3">
    <source>
        <dbReference type="ARBA" id="ARBA00022519"/>
    </source>
</evidence>
<evidence type="ECO:0000313" key="8">
    <source>
        <dbReference type="EMBL" id="RDU73556.1"/>
    </source>
</evidence>
<proteinExistence type="predicted"/>
<dbReference type="AlphaFoldDB" id="A0A3D8J8X7"/>
<dbReference type="Proteomes" id="UP000256695">
    <property type="component" value="Unassembled WGS sequence"/>
</dbReference>
<dbReference type="GO" id="GO:0009247">
    <property type="term" value="P:glycolipid biosynthetic process"/>
    <property type="evidence" value="ECO:0007669"/>
    <property type="project" value="UniProtKB-ARBA"/>
</dbReference>
<evidence type="ECO:0000256" key="7">
    <source>
        <dbReference type="SAM" id="Phobius"/>
    </source>
</evidence>
<dbReference type="CDD" id="cd07984">
    <property type="entry name" value="LPLAT_LABLAT-like"/>
    <property type="match status" value="1"/>
</dbReference>
<dbReference type="InterPro" id="IPR004960">
    <property type="entry name" value="LipA_acyltrans"/>
</dbReference>
<dbReference type="RefSeq" id="WP_115579028.1">
    <property type="nucleotide sequence ID" value="NZ_NXLX01000009.1"/>
</dbReference>
<keyword evidence="7" id="KW-0812">Transmembrane</keyword>
<reference evidence="8 9" key="1">
    <citation type="submission" date="2018-04" db="EMBL/GenBank/DDBJ databases">
        <title>Novel Campyloabacter and Helicobacter Species and Strains.</title>
        <authorList>
            <person name="Mannion A.J."/>
            <person name="Shen Z."/>
            <person name="Fox J.G."/>
        </authorList>
    </citation>
    <scope>NUCLEOTIDE SEQUENCE [LARGE SCALE GENOMIC DNA]</scope>
    <source>
        <strain evidence="8 9">MIT 04-9362</strain>
    </source>
</reference>
<comment type="caution">
    <text evidence="8">The sequence shown here is derived from an EMBL/GenBank/DDBJ whole genome shotgun (WGS) entry which is preliminary data.</text>
</comment>
<comment type="subcellular location">
    <subcellularLocation>
        <location evidence="1">Cell inner membrane</location>
    </subcellularLocation>
</comment>
<evidence type="ECO:0000313" key="9">
    <source>
        <dbReference type="Proteomes" id="UP000256695"/>
    </source>
</evidence>
<gene>
    <name evidence="8" type="ORF">CQA57_04430</name>
</gene>
<dbReference type="PANTHER" id="PTHR30606:SF9">
    <property type="entry name" value="LIPID A BIOSYNTHESIS LAUROYLTRANSFERASE"/>
    <property type="match status" value="1"/>
</dbReference>
<feature type="transmembrane region" description="Helical" evidence="7">
    <location>
        <begin position="12"/>
        <end position="38"/>
    </location>
</feature>